<protein>
    <submittedName>
        <fullName evidence="2">Uncharacterized protein</fullName>
    </submittedName>
</protein>
<accession>A0A3A4ZE89</accession>
<reference evidence="2 3" key="1">
    <citation type="journal article" date="2017" name="ISME J.">
        <title>Energy and carbon metabolisms in a deep terrestrial subsurface fluid microbial community.</title>
        <authorList>
            <person name="Momper L."/>
            <person name="Jungbluth S.P."/>
            <person name="Lee M.D."/>
            <person name="Amend J.P."/>
        </authorList>
    </citation>
    <scope>NUCLEOTIDE SEQUENCE [LARGE SCALE GENOMIC DNA]</scope>
    <source>
        <strain evidence="2">SURF_46</strain>
    </source>
</reference>
<sequence length="364" mass="39065">MKRVFSPFIVFVVLVWLVSAACTESGNVGSGSQEIADSAQPEVVVAASSSAQPAENSPTDSVPQVVIPVDELDYEAEVLSMEAAQWSILSNQIVVQPLSDQDRTAIDTMLAGGENVGLGSLSADSYGNVQLSSIGDPGTILIPMAQLTPADLNAFYTSLAAAKPYADNMWFSLFHWTNHMANPYALSANSAWVAQIVRGGLTGFGDVYYFAGGGGMQDQYLFLTRVVEASGQARVWGTFIAAENGAVVTSYNPGMQHGVYSAKELARFMSRMVGRGYVRVDSSQVPQHIRDSWGGNAPSIWRHLYWTLGYQLRAAAAAAQVSIPAAIEAAIIWTSTTITDFIPLLFVVPEDPCWFMPAACTIKS</sequence>
<keyword evidence="1" id="KW-0732">Signal</keyword>
<feature type="signal peptide" evidence="1">
    <location>
        <begin position="1"/>
        <end position="20"/>
    </location>
</feature>
<name>A0A3A4ZE89_UNCKA</name>
<evidence type="ECO:0000256" key="1">
    <source>
        <dbReference type="SAM" id="SignalP"/>
    </source>
</evidence>
<dbReference type="AlphaFoldDB" id="A0A3A4ZE89"/>
<evidence type="ECO:0000313" key="3">
    <source>
        <dbReference type="Proteomes" id="UP000265540"/>
    </source>
</evidence>
<gene>
    <name evidence="2" type="ORF">C4561_02335</name>
</gene>
<proteinExistence type="predicted"/>
<organism evidence="2 3">
    <name type="scientific">candidate division WWE3 bacterium</name>
    <dbReference type="NCBI Taxonomy" id="2053526"/>
    <lineage>
        <taxon>Bacteria</taxon>
        <taxon>Katanobacteria</taxon>
    </lineage>
</organism>
<evidence type="ECO:0000313" key="2">
    <source>
        <dbReference type="EMBL" id="RJR27368.1"/>
    </source>
</evidence>
<comment type="caution">
    <text evidence="2">The sequence shown here is derived from an EMBL/GenBank/DDBJ whole genome shotgun (WGS) entry which is preliminary data.</text>
</comment>
<dbReference type="Proteomes" id="UP000265540">
    <property type="component" value="Unassembled WGS sequence"/>
</dbReference>
<dbReference type="EMBL" id="QZJF01000012">
    <property type="protein sequence ID" value="RJR27368.1"/>
    <property type="molecule type" value="Genomic_DNA"/>
</dbReference>
<dbReference type="PROSITE" id="PS51257">
    <property type="entry name" value="PROKAR_LIPOPROTEIN"/>
    <property type="match status" value="1"/>
</dbReference>
<feature type="chain" id="PRO_5017277337" evidence="1">
    <location>
        <begin position="21"/>
        <end position="364"/>
    </location>
</feature>